<evidence type="ECO:0000313" key="6">
    <source>
        <dbReference type="WBParaSite" id="BXY_1260100.1"/>
    </source>
</evidence>
<proteinExistence type="predicted"/>
<evidence type="ECO:0000313" key="5">
    <source>
        <dbReference type="Proteomes" id="UP000659654"/>
    </source>
</evidence>
<dbReference type="eggNOG" id="ENOG502SXG4">
    <property type="taxonomic scope" value="Eukaryota"/>
</dbReference>
<evidence type="ECO:0000256" key="1">
    <source>
        <dbReference type="SAM" id="MobiDB-lite"/>
    </source>
</evidence>
<accession>A0A1I7SHT3</accession>
<feature type="region of interest" description="Disordered" evidence="1">
    <location>
        <begin position="1"/>
        <end position="82"/>
    </location>
</feature>
<dbReference type="Proteomes" id="UP000095284">
    <property type="component" value="Unplaced"/>
</dbReference>
<dbReference type="Proteomes" id="UP000659654">
    <property type="component" value="Unassembled WGS sequence"/>
</dbReference>
<dbReference type="OrthoDB" id="10052254at2759"/>
<sequence length="82" mass="9282">MYGNLEYTKKSKPGAVGEDMPGAMKGARDHEGAISGNYKGRPRNADPNFPYRPSGEDAKSVSQWTKEHMKKRREEAREQKKN</sequence>
<gene>
    <name evidence="2" type="ORF">BXYJ_LOCUS5768</name>
</gene>
<evidence type="ECO:0000313" key="2">
    <source>
        <dbReference type="EMBL" id="CAD5219617.1"/>
    </source>
</evidence>
<dbReference type="EMBL" id="CAJFCV020000003">
    <property type="protein sequence ID" value="CAG9105057.1"/>
    <property type="molecule type" value="Genomic_DNA"/>
</dbReference>
<organism evidence="4 6">
    <name type="scientific">Bursaphelenchus xylophilus</name>
    <name type="common">Pinewood nematode worm</name>
    <name type="synonym">Aphelenchoides xylophilus</name>
    <dbReference type="NCBI Taxonomy" id="6326"/>
    <lineage>
        <taxon>Eukaryota</taxon>
        <taxon>Metazoa</taxon>
        <taxon>Ecdysozoa</taxon>
        <taxon>Nematoda</taxon>
        <taxon>Chromadorea</taxon>
        <taxon>Rhabditida</taxon>
        <taxon>Tylenchina</taxon>
        <taxon>Tylenchomorpha</taxon>
        <taxon>Aphelenchoidea</taxon>
        <taxon>Aphelenchoididae</taxon>
        <taxon>Bursaphelenchus</taxon>
    </lineage>
</organism>
<dbReference type="Proteomes" id="UP000582659">
    <property type="component" value="Unassembled WGS sequence"/>
</dbReference>
<dbReference type="EMBL" id="CAJFDI010000003">
    <property type="protein sequence ID" value="CAD5219617.1"/>
    <property type="molecule type" value="Genomic_DNA"/>
</dbReference>
<dbReference type="AlphaFoldDB" id="A0A1I7SHT3"/>
<dbReference type="SMR" id="A0A1I7SHT3"/>
<reference evidence="6" key="1">
    <citation type="submission" date="2016-11" db="UniProtKB">
        <authorList>
            <consortium name="WormBaseParasite"/>
        </authorList>
    </citation>
    <scope>IDENTIFICATION</scope>
</reference>
<evidence type="ECO:0000313" key="4">
    <source>
        <dbReference type="Proteomes" id="UP000095284"/>
    </source>
</evidence>
<feature type="compositionally biased region" description="Basic and acidic residues" evidence="1">
    <location>
        <begin position="72"/>
        <end position="82"/>
    </location>
</feature>
<keyword evidence="5" id="KW-1185">Reference proteome</keyword>
<reference evidence="3" key="2">
    <citation type="submission" date="2020-08" db="EMBL/GenBank/DDBJ databases">
        <authorList>
            <person name="Kikuchi T."/>
        </authorList>
    </citation>
    <scope>NUCLEOTIDE SEQUENCE</scope>
    <source>
        <strain evidence="2">Ka4C1</strain>
    </source>
</reference>
<name>A0A1I7SHT3_BURXY</name>
<protein>
    <submittedName>
        <fullName evidence="2">(pine wood nematode) hypothetical protein</fullName>
    </submittedName>
</protein>
<dbReference type="WBParaSite" id="BXY_1260100.1">
    <property type="protein sequence ID" value="BXY_1260100.1"/>
    <property type="gene ID" value="BXY_1260100"/>
</dbReference>
<evidence type="ECO:0000313" key="3">
    <source>
        <dbReference type="EMBL" id="CAG9105057.1"/>
    </source>
</evidence>